<evidence type="ECO:0000313" key="1">
    <source>
        <dbReference type="EMBL" id="MCL7747048.1"/>
    </source>
</evidence>
<keyword evidence="2" id="KW-1185">Reference proteome</keyword>
<dbReference type="AlphaFoldDB" id="A0A9X2CRV4"/>
<accession>A0A9X2CRV4</accession>
<dbReference type="RefSeq" id="WP_250095949.1">
    <property type="nucleotide sequence ID" value="NZ_JAKRYL010000006.1"/>
</dbReference>
<gene>
    <name evidence="1" type="ORF">MF646_07915</name>
</gene>
<reference evidence="1" key="1">
    <citation type="submission" date="2022-02" db="EMBL/GenBank/DDBJ databases">
        <title>Halalkalibacter sp. nov. isolated from Lonar Lake, India.</title>
        <authorList>
            <person name="Joshi A."/>
            <person name="Thite S."/>
            <person name="Lodha T."/>
        </authorList>
    </citation>
    <scope>NUCLEOTIDE SEQUENCE</scope>
    <source>
        <strain evidence="1">MEB205</strain>
    </source>
</reference>
<protein>
    <submittedName>
        <fullName evidence="1">Uncharacterized protein</fullName>
    </submittedName>
</protein>
<sequence length="913" mass="106630">MESEWIGKYEVVNSGKYDKIAKTYKGFKPWVEQGYISTKEAPGKTMISTYFKKKDLDELLQLIYLLETQYITDKEAVKLLGFEGKSPLHGTSKRKEILKGIIGLCNSERIEFKYFEKGFKKIYLFVNKEQLLHFLNTNIRCVDAWDKYKVSYEDIYALEKKYDIKRITITKNNYFYRLLDAEKYFKPLIRNVSEFYSLDEVMSILGFSRNILNALREEGNLEPSYIKGKIFYLKLDIEKVRREITEIQKGYCTAQDVMDICNLKSFQYDKFTNFKTNVLARSALGSKAQIMFSLEEVYEYKKEIELRNEISRVLNSKVNTVNRFYEILKLKQIAFSGKCPHTEQEWYLYCEQKLSLSNGSNQVIKTTISQYVDCTNYLSNLTLENELYSLTSNNINLELFNNSISSSKQCKLYSFLLEYHAKLNTFVKDKKEIKKSFNMLKVINPYFYESVEKPKETYDYSEYIEIYDYAKLMTHKHKAIIDAEQMIDGTGEHNYYACAWLYVLTHLGNAWRHGDVMSLPMINLKELGSITLEELKGRDLTKDEANSIVNQIKRRDLTVNKTGALNRFNCPDDLILPFATAAVICALIVTRRTSIIRDEHENLVNRNLIDFGLQDNEIISRKAHNMFFEGIKRGEFRFKSLKMNRTVLVIMYMVLVRKGRGSAALEMAQKLRAHEDFESTNIYLVIPEEELDDLCQSLFSRKHFGYIPDLLASILFDDNNNRDERTQEIIAISNTLGGIYGIQATSGFINRILSERKLVAEEILRMGIDEVSNLMFDLETNTLPSQNEHFQCIVSPNCRKPELDSCKDCPFAVPNFYAISSLVEGVRESIFNFVREFETHSFEGEKTRLMNCLYKDMDNLERAMQRFGQAEVFNFFENGVEEYNQLLNLLDELQSKTGEEFEKYLTFNPIYLE</sequence>
<comment type="caution">
    <text evidence="1">The sequence shown here is derived from an EMBL/GenBank/DDBJ whole genome shotgun (WGS) entry which is preliminary data.</text>
</comment>
<dbReference type="EMBL" id="JAKRYL010000006">
    <property type="protein sequence ID" value="MCL7747048.1"/>
    <property type="molecule type" value="Genomic_DNA"/>
</dbReference>
<proteinExistence type="predicted"/>
<name>A0A9X2CRV4_9BACI</name>
<dbReference type="Proteomes" id="UP001139150">
    <property type="component" value="Unassembled WGS sequence"/>
</dbReference>
<evidence type="ECO:0000313" key="2">
    <source>
        <dbReference type="Proteomes" id="UP001139150"/>
    </source>
</evidence>
<organism evidence="1 2">
    <name type="scientific">Halalkalibacter alkaliphilus</name>
    <dbReference type="NCBI Taxonomy" id="2917993"/>
    <lineage>
        <taxon>Bacteria</taxon>
        <taxon>Bacillati</taxon>
        <taxon>Bacillota</taxon>
        <taxon>Bacilli</taxon>
        <taxon>Bacillales</taxon>
        <taxon>Bacillaceae</taxon>
        <taxon>Halalkalibacter</taxon>
    </lineage>
</organism>